<comment type="caution">
    <text evidence="2">The sequence shown here is derived from an EMBL/GenBank/DDBJ whole genome shotgun (WGS) entry which is preliminary data.</text>
</comment>
<dbReference type="Gene3D" id="1.10.260.40">
    <property type="entry name" value="lambda repressor-like DNA-binding domains"/>
    <property type="match status" value="1"/>
</dbReference>
<keyword evidence="3" id="KW-1185">Reference proteome</keyword>
<organism evidence="2 3">
    <name type="scientific">Actinokineospora spheciospongiae</name>
    <dbReference type="NCBI Taxonomy" id="909613"/>
    <lineage>
        <taxon>Bacteria</taxon>
        <taxon>Bacillati</taxon>
        <taxon>Actinomycetota</taxon>
        <taxon>Actinomycetes</taxon>
        <taxon>Pseudonocardiales</taxon>
        <taxon>Pseudonocardiaceae</taxon>
        <taxon>Actinokineospora</taxon>
    </lineage>
</organism>
<dbReference type="PROSITE" id="PS50943">
    <property type="entry name" value="HTH_CROC1"/>
    <property type="match status" value="1"/>
</dbReference>
<name>W7J5T4_9PSEU</name>
<evidence type="ECO:0000259" key="1">
    <source>
        <dbReference type="PROSITE" id="PS50943"/>
    </source>
</evidence>
<dbReference type="PATRIC" id="fig|909613.9.peg.297"/>
<dbReference type="EMBL" id="AYXG01000007">
    <property type="protein sequence ID" value="EWC64392.1"/>
    <property type="molecule type" value="Genomic_DNA"/>
</dbReference>
<reference evidence="2 3" key="1">
    <citation type="journal article" date="2014" name="Genome Announc.">
        <title>Draft Genome Sequence of the Antitrypanosomally Active Sponge-Associated Bacterium Actinokineospora sp. Strain EG49.</title>
        <authorList>
            <person name="Harjes J."/>
            <person name="Ryu T."/>
            <person name="Abdelmohsen U.R."/>
            <person name="Moitinho-Silva L."/>
            <person name="Horn H."/>
            <person name="Ravasi T."/>
            <person name="Hentschel U."/>
        </authorList>
    </citation>
    <scope>NUCLEOTIDE SEQUENCE [LARGE SCALE GENOMIC DNA]</scope>
    <source>
        <strain evidence="2 3">EG49</strain>
    </source>
</reference>
<evidence type="ECO:0000313" key="3">
    <source>
        <dbReference type="Proteomes" id="UP000019277"/>
    </source>
</evidence>
<dbReference type="GO" id="GO:0003677">
    <property type="term" value="F:DNA binding"/>
    <property type="evidence" value="ECO:0007669"/>
    <property type="project" value="UniProtKB-KW"/>
</dbReference>
<feature type="domain" description="HTH cro/C1-type" evidence="1">
    <location>
        <begin position="30"/>
        <end position="72"/>
    </location>
</feature>
<dbReference type="STRING" id="909613.UO65_0286"/>
<dbReference type="Pfam" id="PF13560">
    <property type="entry name" value="HTH_31"/>
    <property type="match status" value="1"/>
</dbReference>
<dbReference type="OrthoDB" id="4285266at2"/>
<dbReference type="InterPro" id="IPR001387">
    <property type="entry name" value="Cro/C1-type_HTH"/>
</dbReference>
<evidence type="ECO:0000313" key="2">
    <source>
        <dbReference type="EMBL" id="EWC64392.1"/>
    </source>
</evidence>
<accession>W7J5T4</accession>
<dbReference type="InterPro" id="IPR010982">
    <property type="entry name" value="Lambda_DNA-bd_dom_sf"/>
</dbReference>
<dbReference type="eggNOG" id="COG1396">
    <property type="taxonomic scope" value="Bacteria"/>
</dbReference>
<dbReference type="Pfam" id="PF19054">
    <property type="entry name" value="DUF5753"/>
    <property type="match status" value="1"/>
</dbReference>
<keyword evidence="2" id="KW-0238">DNA-binding</keyword>
<proteinExistence type="predicted"/>
<dbReference type="AlphaFoldDB" id="W7J5T4"/>
<sequence length="289" mass="32297">MPSDTTRRKRQLGRFMESIRKRHEPAMLPEALADSVETSRATISRMENGLQVPNKHLFIAILGALGANTEERFEALLLWTHAKQSTVRIEHATDFPPEYVAFRRDETQALAELTIDYTTLPGLLQTADYARAVAEASRLLGGHDSAWSERAGEERAARQRLLLREDPLRLHALVSEAALHLRVGGPEVMAEQFEHLLAMVELENVTFQVVPFRAGAFGPMNGPLVILEFDNDAENPYSVYLEYPTGGKTVEREPDVSSFTTLFGAVRELAVSEEETVRLVRAELEKTGS</sequence>
<dbReference type="CDD" id="cd00093">
    <property type="entry name" value="HTH_XRE"/>
    <property type="match status" value="1"/>
</dbReference>
<dbReference type="InterPro" id="IPR043917">
    <property type="entry name" value="DUF5753"/>
</dbReference>
<dbReference type="RefSeq" id="WP_035277921.1">
    <property type="nucleotide sequence ID" value="NZ_AYXG01000007.1"/>
</dbReference>
<dbReference type="Proteomes" id="UP000019277">
    <property type="component" value="Unassembled WGS sequence"/>
</dbReference>
<dbReference type="SUPFAM" id="SSF47413">
    <property type="entry name" value="lambda repressor-like DNA-binding domains"/>
    <property type="match status" value="1"/>
</dbReference>
<protein>
    <submittedName>
        <fullName evidence="2">Putative DNA-binding protein</fullName>
    </submittedName>
</protein>
<gene>
    <name evidence="2" type="ORF">UO65_0286</name>
</gene>